<gene>
    <name evidence="1" type="ORF">PFLUV_G00220550</name>
</gene>
<comment type="caution">
    <text evidence="1">The sequence shown here is derived from an EMBL/GenBank/DDBJ whole genome shotgun (WGS) entry which is preliminary data.</text>
</comment>
<organism evidence="1 2">
    <name type="scientific">Perca fluviatilis</name>
    <name type="common">European perch</name>
    <dbReference type="NCBI Taxonomy" id="8168"/>
    <lineage>
        <taxon>Eukaryota</taxon>
        <taxon>Metazoa</taxon>
        <taxon>Chordata</taxon>
        <taxon>Craniata</taxon>
        <taxon>Vertebrata</taxon>
        <taxon>Euteleostomi</taxon>
        <taxon>Actinopterygii</taxon>
        <taxon>Neopterygii</taxon>
        <taxon>Teleostei</taxon>
        <taxon>Neoteleostei</taxon>
        <taxon>Acanthomorphata</taxon>
        <taxon>Eupercaria</taxon>
        <taxon>Perciformes</taxon>
        <taxon>Percoidei</taxon>
        <taxon>Percidae</taxon>
        <taxon>Percinae</taxon>
        <taxon>Perca</taxon>
    </lineage>
</organism>
<name>A0A6A5EN83_PERFL</name>
<reference evidence="1 2" key="1">
    <citation type="submission" date="2019-06" db="EMBL/GenBank/DDBJ databases">
        <title>A chromosome-scale genome assembly of the European perch, Perca fluviatilis.</title>
        <authorList>
            <person name="Roques C."/>
            <person name="Zahm M."/>
            <person name="Cabau C."/>
            <person name="Klopp C."/>
            <person name="Bouchez O."/>
            <person name="Donnadieu C."/>
            <person name="Kuhl H."/>
            <person name="Gislard M."/>
            <person name="Guendouz S."/>
            <person name="Journot L."/>
            <person name="Haffray P."/>
            <person name="Bestin A."/>
            <person name="Morvezen R."/>
            <person name="Feron R."/>
            <person name="Wen M."/>
            <person name="Jouanno E."/>
            <person name="Herpin A."/>
            <person name="Schartl M."/>
            <person name="Postlethwait J."/>
            <person name="Schaerlinger B."/>
            <person name="Chardard D."/>
            <person name="Lecocq T."/>
            <person name="Poncet C."/>
            <person name="Jaffrelo L."/>
            <person name="Lampietro C."/>
            <person name="Guiguen Y."/>
        </authorList>
    </citation>
    <scope>NUCLEOTIDE SEQUENCE [LARGE SCALE GENOMIC DNA]</scope>
    <source>
        <tissue evidence="1">Blood</tissue>
    </source>
</reference>
<dbReference type="Proteomes" id="UP000465112">
    <property type="component" value="Chromosome 19"/>
</dbReference>
<keyword evidence="2" id="KW-1185">Reference proteome</keyword>
<evidence type="ECO:0000313" key="1">
    <source>
        <dbReference type="EMBL" id="KAF1375472.1"/>
    </source>
</evidence>
<evidence type="ECO:0000313" key="2">
    <source>
        <dbReference type="Proteomes" id="UP000465112"/>
    </source>
</evidence>
<proteinExistence type="predicted"/>
<sequence length="84" mass="9436">MEDATKFRRLQSSQERKVYAVTTRLPGAPQGTGGALASLLASASWGKARQQLVEKLAAPKTTKGLHHLYRRQDEWCCERRTHEA</sequence>
<protein>
    <submittedName>
        <fullName evidence="1">Uncharacterized protein</fullName>
    </submittedName>
</protein>
<dbReference type="EMBL" id="VHII01000019">
    <property type="protein sequence ID" value="KAF1375472.1"/>
    <property type="molecule type" value="Genomic_DNA"/>
</dbReference>
<dbReference type="AlphaFoldDB" id="A0A6A5EN83"/>
<accession>A0A6A5EN83</accession>